<dbReference type="SUPFAM" id="SSF52540">
    <property type="entry name" value="P-loop containing nucleoside triphosphate hydrolases"/>
    <property type="match status" value="1"/>
</dbReference>
<feature type="domain" description="Mop" evidence="11">
    <location>
        <begin position="302"/>
        <end position="367"/>
    </location>
</feature>
<dbReference type="GO" id="GO:0016020">
    <property type="term" value="C:membrane"/>
    <property type="evidence" value="ECO:0007669"/>
    <property type="project" value="InterPro"/>
</dbReference>
<dbReference type="GO" id="GO:0140359">
    <property type="term" value="F:ABC-type transporter activity"/>
    <property type="evidence" value="ECO:0007669"/>
    <property type="project" value="InterPro"/>
</dbReference>
<dbReference type="SUPFAM" id="SSF50331">
    <property type="entry name" value="MOP-like"/>
    <property type="match status" value="1"/>
</dbReference>
<keyword evidence="6 12" id="KW-0067">ATP-binding</keyword>
<keyword evidence="3 9" id="KW-0500">Molybdenum</keyword>
<dbReference type="InterPro" id="IPR003593">
    <property type="entry name" value="AAA+_ATPase"/>
</dbReference>
<dbReference type="Gene3D" id="3.40.50.300">
    <property type="entry name" value="P-loop containing nucleotide triphosphate hydrolases"/>
    <property type="match status" value="1"/>
</dbReference>
<evidence type="ECO:0000256" key="5">
    <source>
        <dbReference type="ARBA" id="ARBA00022741"/>
    </source>
</evidence>
<dbReference type="GO" id="GO:0016887">
    <property type="term" value="F:ATP hydrolysis activity"/>
    <property type="evidence" value="ECO:0007669"/>
    <property type="project" value="InterPro"/>
</dbReference>
<dbReference type="PROSITE" id="PS51866">
    <property type="entry name" value="MOP"/>
    <property type="match status" value="1"/>
</dbReference>
<keyword evidence="8" id="KW-0472">Membrane</keyword>
<dbReference type="Proteomes" id="UP000643207">
    <property type="component" value="Unassembled WGS sequence"/>
</dbReference>
<dbReference type="GO" id="GO:0015098">
    <property type="term" value="F:molybdate ion transmembrane transporter activity"/>
    <property type="evidence" value="ECO:0007669"/>
    <property type="project" value="InterPro"/>
</dbReference>
<dbReference type="InterPro" id="IPR004606">
    <property type="entry name" value="Mop_domain"/>
</dbReference>
<dbReference type="InterPro" id="IPR011868">
    <property type="entry name" value="ModC_ABC_ATP-bd"/>
</dbReference>
<dbReference type="Pfam" id="PF00005">
    <property type="entry name" value="ABC_tran"/>
    <property type="match status" value="1"/>
</dbReference>
<comment type="caution">
    <text evidence="12">The sequence shown here is derived from an EMBL/GenBank/DDBJ whole genome shotgun (WGS) entry which is preliminary data.</text>
</comment>
<evidence type="ECO:0000313" key="12">
    <source>
        <dbReference type="EMBL" id="MBL0719906.1"/>
    </source>
</evidence>
<keyword evidence="7" id="KW-1278">Translocase</keyword>
<proteinExistence type="predicted"/>
<dbReference type="PANTHER" id="PTHR43514:SF10">
    <property type="entry name" value="MOLYBDENUM IMPORT ATP-BINDING PROTEIN MODC 2"/>
    <property type="match status" value="1"/>
</dbReference>
<dbReference type="InterPro" id="IPR050334">
    <property type="entry name" value="Molybdenum_import_ModC"/>
</dbReference>
<evidence type="ECO:0000256" key="8">
    <source>
        <dbReference type="ARBA" id="ARBA00023136"/>
    </source>
</evidence>
<evidence type="ECO:0000259" key="11">
    <source>
        <dbReference type="PROSITE" id="PS51866"/>
    </source>
</evidence>
<dbReference type="EMBL" id="JAERRA010000001">
    <property type="protein sequence ID" value="MBL0719906.1"/>
    <property type="molecule type" value="Genomic_DNA"/>
</dbReference>
<evidence type="ECO:0000256" key="1">
    <source>
        <dbReference type="ARBA" id="ARBA00022448"/>
    </source>
</evidence>
<keyword evidence="2" id="KW-1003">Cell membrane</keyword>
<accession>A0A9X0XF90</accession>
<evidence type="ECO:0000259" key="10">
    <source>
        <dbReference type="PROSITE" id="PS50893"/>
    </source>
</evidence>
<dbReference type="AlphaFoldDB" id="A0A9X0XF90"/>
<sequence>MSAPSASGASACIVTLDWPRGAFHLQVDLRLPATGVTVLFGASGSGKTTVLRCLAGLERAPQGRVDLAGQLWQDEAHRHFLPTWKRPVGMVFQEASLFEHLSVAANLRYGLRRVGSVRAARTLEAAIDILGIGHLMDRMPEALSGGERQRTAIARALATDPQLLLFDEPLAALDPARKKEVLPWLERLRAELRLPMVYVTHAPEELARLADHVVVLAQGRVLRQGPVGEVLAALDLPLLGGDEQGVVIDAVLAERASRWHLARADFAGGSLWLRDTERPLGSPLRLRLQARDLSLATQAPQGSSIQNLLRGRIEAVADDRHPSQRLVRLRVGDAPMLARITARAWDQLGLAIGQTVWIQVKTVALLA</sequence>
<dbReference type="InterPro" id="IPR003439">
    <property type="entry name" value="ABC_transporter-like_ATP-bd"/>
</dbReference>
<keyword evidence="1" id="KW-0813">Transport</keyword>
<keyword evidence="4" id="KW-0997">Cell inner membrane</keyword>
<gene>
    <name evidence="12" type="primary">modC</name>
    <name evidence="12" type="ORF">JI742_08385</name>
</gene>
<reference evidence="12 13" key="1">
    <citation type="submission" date="2021-01" db="EMBL/GenBank/DDBJ databases">
        <title>Piscinibacter sp. Jin2 Genome sequencing and assembly.</title>
        <authorList>
            <person name="Kim I."/>
        </authorList>
    </citation>
    <scope>NUCLEOTIDE SEQUENCE [LARGE SCALE GENOMIC DNA]</scope>
    <source>
        <strain evidence="12 13">Jin2</strain>
    </source>
</reference>
<evidence type="ECO:0000256" key="9">
    <source>
        <dbReference type="PROSITE-ProRule" id="PRU01213"/>
    </source>
</evidence>
<evidence type="ECO:0000256" key="4">
    <source>
        <dbReference type="ARBA" id="ARBA00022519"/>
    </source>
</evidence>
<dbReference type="Gene3D" id="2.40.50.100">
    <property type="match status" value="1"/>
</dbReference>
<protein>
    <submittedName>
        <fullName evidence="12">Molybdenum ABC transporter ATP-binding protein</fullName>
    </submittedName>
</protein>
<dbReference type="NCBIfam" id="TIGR02142">
    <property type="entry name" value="modC_ABC"/>
    <property type="match status" value="1"/>
</dbReference>
<dbReference type="Pfam" id="PF03459">
    <property type="entry name" value="TOBE"/>
    <property type="match status" value="1"/>
</dbReference>
<dbReference type="InterPro" id="IPR008995">
    <property type="entry name" value="Mo/tungstate-bd_C_term_dom"/>
</dbReference>
<dbReference type="PROSITE" id="PS50893">
    <property type="entry name" value="ABC_TRANSPORTER_2"/>
    <property type="match status" value="1"/>
</dbReference>
<dbReference type="InterPro" id="IPR005116">
    <property type="entry name" value="Transp-assoc_OB_typ1"/>
</dbReference>
<dbReference type="GO" id="GO:0005524">
    <property type="term" value="F:ATP binding"/>
    <property type="evidence" value="ECO:0007669"/>
    <property type="project" value="UniProtKB-KW"/>
</dbReference>
<name>A0A9X0XF90_9BURK</name>
<keyword evidence="5" id="KW-0547">Nucleotide-binding</keyword>
<dbReference type="PANTHER" id="PTHR43514">
    <property type="entry name" value="ABC TRANSPORTER I FAMILY MEMBER 10"/>
    <property type="match status" value="1"/>
</dbReference>
<evidence type="ECO:0000256" key="7">
    <source>
        <dbReference type="ARBA" id="ARBA00022967"/>
    </source>
</evidence>
<dbReference type="InterPro" id="IPR027417">
    <property type="entry name" value="P-loop_NTPase"/>
</dbReference>
<evidence type="ECO:0000256" key="3">
    <source>
        <dbReference type="ARBA" id="ARBA00022505"/>
    </source>
</evidence>
<evidence type="ECO:0000256" key="2">
    <source>
        <dbReference type="ARBA" id="ARBA00022475"/>
    </source>
</evidence>
<dbReference type="RefSeq" id="WP_201825511.1">
    <property type="nucleotide sequence ID" value="NZ_JAERRA010000001.1"/>
</dbReference>
<evidence type="ECO:0000313" key="13">
    <source>
        <dbReference type="Proteomes" id="UP000643207"/>
    </source>
</evidence>
<feature type="domain" description="ABC transporter" evidence="10">
    <location>
        <begin position="1"/>
        <end position="243"/>
    </location>
</feature>
<organism evidence="12 13">
    <name type="scientific">Aquariibacter lacus</name>
    <dbReference type="NCBI Taxonomy" id="2801332"/>
    <lineage>
        <taxon>Bacteria</taxon>
        <taxon>Pseudomonadati</taxon>
        <taxon>Pseudomonadota</taxon>
        <taxon>Betaproteobacteria</taxon>
        <taxon>Burkholderiales</taxon>
        <taxon>Sphaerotilaceae</taxon>
        <taxon>Aquariibacter</taxon>
    </lineage>
</organism>
<dbReference type="SMART" id="SM00382">
    <property type="entry name" value="AAA"/>
    <property type="match status" value="1"/>
</dbReference>
<evidence type="ECO:0000256" key="6">
    <source>
        <dbReference type="ARBA" id="ARBA00022840"/>
    </source>
</evidence>
<keyword evidence="13" id="KW-1185">Reference proteome</keyword>